<dbReference type="Proteomes" id="UP000315908">
    <property type="component" value="Unassembled WGS sequence"/>
</dbReference>
<organism evidence="1 2">
    <name type="scientific">Sphingobacterium siyangense</name>
    <dbReference type="NCBI Taxonomy" id="459529"/>
    <lineage>
        <taxon>Bacteria</taxon>
        <taxon>Pseudomonadati</taxon>
        <taxon>Bacteroidota</taxon>
        <taxon>Sphingobacteriia</taxon>
        <taxon>Sphingobacteriales</taxon>
        <taxon>Sphingobacteriaceae</taxon>
        <taxon>Sphingobacterium</taxon>
    </lineage>
</organism>
<name>A0A562MK95_9SPHI</name>
<reference evidence="1 2" key="1">
    <citation type="journal article" date="2015" name="Stand. Genomic Sci.">
        <title>Genomic Encyclopedia of Bacterial and Archaeal Type Strains, Phase III: the genomes of soil and plant-associated and newly described type strains.</title>
        <authorList>
            <person name="Whitman W.B."/>
            <person name="Woyke T."/>
            <person name="Klenk H.P."/>
            <person name="Zhou Y."/>
            <person name="Lilburn T.G."/>
            <person name="Beck B.J."/>
            <person name="De Vos P."/>
            <person name="Vandamme P."/>
            <person name="Eisen J.A."/>
            <person name="Garrity G."/>
            <person name="Hugenholtz P."/>
            <person name="Kyrpides N.C."/>
        </authorList>
    </citation>
    <scope>NUCLEOTIDE SEQUENCE [LARGE SCALE GENOMIC DNA]</scope>
    <source>
        <strain evidence="1 2">CGMCC 1.6855</strain>
    </source>
</reference>
<proteinExistence type="predicted"/>
<comment type="caution">
    <text evidence="1">The sequence shown here is derived from an EMBL/GenBank/DDBJ whole genome shotgun (WGS) entry which is preliminary data.</text>
</comment>
<evidence type="ECO:0000313" key="2">
    <source>
        <dbReference type="Proteomes" id="UP000315908"/>
    </source>
</evidence>
<sequence length="18" mass="2326">MWHKYTLLTNYLQMKNIK</sequence>
<evidence type="ECO:0000313" key="1">
    <source>
        <dbReference type="EMBL" id="TWI20296.1"/>
    </source>
</evidence>
<dbReference type="AlphaFoldDB" id="A0A562MK95"/>
<protein>
    <submittedName>
        <fullName evidence="1">Uncharacterized protein</fullName>
    </submittedName>
</protein>
<accession>A0A562MK95</accession>
<dbReference type="EMBL" id="VLKR01000010">
    <property type="protein sequence ID" value="TWI20296.1"/>
    <property type="molecule type" value="Genomic_DNA"/>
</dbReference>
<gene>
    <name evidence="1" type="ORF">IQ31_02250</name>
</gene>